<evidence type="ECO:0000313" key="2">
    <source>
        <dbReference type="EMBL" id="MCX5619299.1"/>
    </source>
</evidence>
<dbReference type="EMBL" id="JANIDX010000002">
    <property type="protein sequence ID" value="MCX5619299.1"/>
    <property type="molecule type" value="Genomic_DNA"/>
</dbReference>
<proteinExistence type="predicted"/>
<name>A0ABT3WJN3_9PROT</name>
<gene>
    <name evidence="2" type="ORF">NQF89_02505</name>
</gene>
<evidence type="ECO:0000256" key="1">
    <source>
        <dbReference type="SAM" id="MobiDB-lite"/>
    </source>
</evidence>
<dbReference type="Proteomes" id="UP001165575">
    <property type="component" value="Unassembled WGS sequence"/>
</dbReference>
<protein>
    <recommendedName>
        <fullName evidence="4">Lipoprotein</fullName>
    </recommendedName>
</protein>
<organism evidence="2 3">
    <name type="scientific">Bombella pollinis</name>
    <dbReference type="NCBI Taxonomy" id="2967337"/>
    <lineage>
        <taxon>Bacteria</taxon>
        <taxon>Pseudomonadati</taxon>
        <taxon>Pseudomonadota</taxon>
        <taxon>Alphaproteobacteria</taxon>
        <taxon>Acetobacterales</taxon>
        <taxon>Acetobacteraceae</taxon>
        <taxon>Bombella</taxon>
    </lineage>
</organism>
<comment type="caution">
    <text evidence="2">The sequence shown here is derived from an EMBL/GenBank/DDBJ whole genome shotgun (WGS) entry which is preliminary data.</text>
</comment>
<dbReference type="RefSeq" id="WP_196424597.1">
    <property type="nucleotide sequence ID" value="NZ_JANIDX010000002.1"/>
</dbReference>
<evidence type="ECO:0008006" key="4">
    <source>
        <dbReference type="Google" id="ProtNLM"/>
    </source>
</evidence>
<keyword evidence="3" id="KW-1185">Reference proteome</keyword>
<evidence type="ECO:0000313" key="3">
    <source>
        <dbReference type="Proteomes" id="UP001165575"/>
    </source>
</evidence>
<sequence length="52" mass="5618">MRSIRTTLIKLSLLALVGGSMLFGLNACGQYDDPQPPGPANKVTYPQPYPPE</sequence>
<accession>A0ABT3WJN3</accession>
<feature type="region of interest" description="Disordered" evidence="1">
    <location>
        <begin position="33"/>
        <end position="52"/>
    </location>
</feature>
<reference evidence="2 3" key="1">
    <citation type="submission" date="2022-07" db="EMBL/GenBank/DDBJ databases">
        <title>Bombella genomes.</title>
        <authorList>
            <person name="Harer L."/>
            <person name="Styblova S."/>
            <person name="Ehrmann M."/>
        </authorList>
    </citation>
    <scope>NUCLEOTIDE SEQUENCE [LARGE SCALE GENOMIC DNA]</scope>
    <source>
        <strain evidence="2 3">TMW 2.2556</strain>
    </source>
</reference>